<dbReference type="EMBL" id="KZ084149">
    <property type="protein sequence ID" value="OSC97552.1"/>
    <property type="molecule type" value="Genomic_DNA"/>
</dbReference>
<gene>
    <name evidence="3" type="ORF">PYCCODRAFT_1440072</name>
</gene>
<organism evidence="3 4">
    <name type="scientific">Trametes coccinea (strain BRFM310)</name>
    <name type="common">Pycnoporus coccineus</name>
    <dbReference type="NCBI Taxonomy" id="1353009"/>
    <lineage>
        <taxon>Eukaryota</taxon>
        <taxon>Fungi</taxon>
        <taxon>Dikarya</taxon>
        <taxon>Basidiomycota</taxon>
        <taxon>Agaricomycotina</taxon>
        <taxon>Agaricomycetes</taxon>
        <taxon>Polyporales</taxon>
        <taxon>Polyporaceae</taxon>
        <taxon>Trametes</taxon>
    </lineage>
</organism>
<keyword evidence="2" id="KW-1133">Transmembrane helix</keyword>
<feature type="region of interest" description="Disordered" evidence="1">
    <location>
        <begin position="195"/>
        <end position="295"/>
    </location>
</feature>
<dbReference type="AlphaFoldDB" id="A0A1Y2IAT8"/>
<feature type="compositionally biased region" description="Low complexity" evidence="1">
    <location>
        <begin position="245"/>
        <end position="260"/>
    </location>
</feature>
<evidence type="ECO:0000313" key="4">
    <source>
        <dbReference type="Proteomes" id="UP000193067"/>
    </source>
</evidence>
<dbReference type="Proteomes" id="UP000193067">
    <property type="component" value="Unassembled WGS sequence"/>
</dbReference>
<protein>
    <submittedName>
        <fullName evidence="3">Uncharacterized protein</fullName>
    </submittedName>
</protein>
<keyword evidence="4" id="KW-1185">Reference proteome</keyword>
<accession>A0A1Y2IAT8</accession>
<keyword evidence="2" id="KW-0812">Transmembrane</keyword>
<evidence type="ECO:0000256" key="1">
    <source>
        <dbReference type="SAM" id="MobiDB-lite"/>
    </source>
</evidence>
<evidence type="ECO:0000313" key="3">
    <source>
        <dbReference type="EMBL" id="OSC97552.1"/>
    </source>
</evidence>
<sequence>MSTNSASYAGWEVFTTVFGVGAVLLGALVRYILSQLPSKKFKGLCDIVGETQSLLTDCVEEGLLRETQITTFQQYIDGLRSRTHQVRDVVHAARTWSEDLANWAHGLTSRINRLIKDAQELRYEISTTSSREREARERAAIVEDAITEHQVTIPTEHRVTTSHTWLWRLLQALACRVLPAKRPVPDNTTTSFLHEQGVLSSGHVTGSSRDPSHDSESCSSPPPPCASTDLDVSPPCTTVHPHRAGSLLSETTLTGSSRTSRCSKKMRGGRYSRTRAPAGSGCHARGRDRRSRASATSRADVLLVSSAEISSIDLLDAEDDDWKDVCTWRVQVVY</sequence>
<keyword evidence="2" id="KW-0472">Membrane</keyword>
<feature type="transmembrane region" description="Helical" evidence="2">
    <location>
        <begin position="13"/>
        <end position="33"/>
    </location>
</feature>
<dbReference type="OrthoDB" id="2751511at2759"/>
<feature type="compositionally biased region" description="Basic residues" evidence="1">
    <location>
        <begin position="261"/>
        <end position="273"/>
    </location>
</feature>
<evidence type="ECO:0000256" key="2">
    <source>
        <dbReference type="SAM" id="Phobius"/>
    </source>
</evidence>
<proteinExistence type="predicted"/>
<feature type="compositionally biased region" description="Polar residues" evidence="1">
    <location>
        <begin position="195"/>
        <end position="206"/>
    </location>
</feature>
<name>A0A1Y2IAT8_TRAC3</name>
<reference evidence="3 4" key="1">
    <citation type="journal article" date="2015" name="Biotechnol. Biofuels">
        <title>Enhanced degradation of softwood versus hardwood by the white-rot fungus Pycnoporus coccineus.</title>
        <authorList>
            <person name="Couturier M."/>
            <person name="Navarro D."/>
            <person name="Chevret D."/>
            <person name="Henrissat B."/>
            <person name="Piumi F."/>
            <person name="Ruiz-Duenas F.J."/>
            <person name="Martinez A.T."/>
            <person name="Grigoriev I.V."/>
            <person name="Riley R."/>
            <person name="Lipzen A."/>
            <person name="Berrin J.G."/>
            <person name="Master E.R."/>
            <person name="Rosso M.N."/>
        </authorList>
    </citation>
    <scope>NUCLEOTIDE SEQUENCE [LARGE SCALE GENOMIC DNA]</scope>
    <source>
        <strain evidence="3 4">BRFM310</strain>
    </source>
</reference>